<accession>A0AC61TRS2</accession>
<dbReference type="Proteomes" id="UP000828796">
    <property type="component" value="Segment"/>
</dbReference>
<evidence type="ECO:0000313" key="2">
    <source>
        <dbReference type="Proteomes" id="UP000828796"/>
    </source>
</evidence>
<name>A0AC61TRS2_9CAUD</name>
<dbReference type="EMBL" id="OL539464">
    <property type="protein sequence ID" value="UGO53748.1"/>
    <property type="molecule type" value="Genomic_DNA"/>
</dbReference>
<protein>
    <submittedName>
        <fullName evidence="1">Uncharacterized protein</fullName>
    </submittedName>
</protein>
<proteinExistence type="predicted"/>
<keyword evidence="2" id="KW-1185">Reference proteome</keyword>
<sequence length="111" mass="12093">MRRIVCGQWWNNLELMINGSTPKLHVITLEGFNMLTVKKYKGYDGDKKQPVLETVVNEGCISRGSLGKVFFDVSSSGVVITGSNGVKLSTDEAIKLFAGLLEDIKAASAEK</sequence>
<reference evidence="1" key="1">
    <citation type="submission" date="2021-10" db="EMBL/GenBank/DDBJ databases">
        <authorList>
            <person name="Tyson S."/>
            <person name="Davis R."/>
            <person name="Hanis T."/>
            <person name="Alger T."/>
            <person name="Sharma R."/>
            <person name="Melhado E."/>
            <person name="Brundage B."/>
            <person name="Thurgood T."/>
            <person name="Sharma R."/>
            <person name="Grose J."/>
        </authorList>
    </citation>
    <scope>NUCLEOTIDE SEQUENCE</scope>
</reference>
<organism evidence="1 2">
    <name type="scientific">Serratia phage vB_SmaS_Stoker</name>
    <dbReference type="NCBI Taxonomy" id="2902692"/>
    <lineage>
        <taxon>Viruses</taxon>
        <taxon>Duplodnaviria</taxon>
        <taxon>Heunggongvirae</taxon>
        <taxon>Uroviricota</taxon>
        <taxon>Caudoviricetes</taxon>
        <taxon>Bonzeevirus</taxon>
        <taxon>Bonzeevirus stocker</taxon>
    </lineage>
</organism>
<gene>
    <name evidence="1" type="ORF">STOKER_1</name>
</gene>
<evidence type="ECO:0000313" key="1">
    <source>
        <dbReference type="EMBL" id="UGO53748.1"/>
    </source>
</evidence>